<feature type="domain" description="TLC" evidence="7">
    <location>
        <begin position="57"/>
        <end position="98"/>
    </location>
</feature>
<keyword evidence="4" id="KW-0812">Transmembrane</keyword>
<evidence type="ECO:0000256" key="1">
    <source>
        <dbReference type="ARBA" id="ARBA00004141"/>
    </source>
</evidence>
<comment type="subcellular location">
    <subcellularLocation>
        <location evidence="1">Membrane</location>
        <topology evidence="1">Multi-pass membrane protein</topology>
    </subcellularLocation>
</comment>
<dbReference type="STRING" id="104452.A0A0L7K5S6"/>
<comment type="pathway">
    <text evidence="3">Sphingolipid metabolism.</text>
</comment>
<dbReference type="AlphaFoldDB" id="A0A0L7K5S6"/>
<keyword evidence="5" id="KW-1133">Transmembrane helix</keyword>
<dbReference type="GO" id="GO:0016020">
    <property type="term" value="C:membrane"/>
    <property type="evidence" value="ECO:0007669"/>
    <property type="project" value="UniProtKB-SubCell"/>
</dbReference>
<feature type="non-terminal residue" evidence="8">
    <location>
        <position position="98"/>
    </location>
</feature>
<protein>
    <submittedName>
        <fullName evidence="8">Putative schlank</fullName>
    </submittedName>
</protein>
<dbReference type="Proteomes" id="UP000037510">
    <property type="component" value="Unassembled WGS sequence"/>
</dbReference>
<evidence type="ECO:0000313" key="8">
    <source>
        <dbReference type="EMBL" id="KOB58234.1"/>
    </source>
</evidence>
<sequence>MLRFVLDKFWDESIWLPENTTWNDITPGSNKDIVYTDYRHLLYPPPLAVDKPSTLVKFCENMWAITFYVYSFSFGLYVMWDKEWLWNIDHCFIGYPHQ</sequence>
<keyword evidence="9" id="KW-1185">Reference proteome</keyword>
<evidence type="ECO:0000259" key="7">
    <source>
        <dbReference type="Pfam" id="PF03798"/>
    </source>
</evidence>
<evidence type="ECO:0000256" key="2">
    <source>
        <dbReference type="ARBA" id="ARBA00004760"/>
    </source>
</evidence>
<comment type="pathway">
    <text evidence="2">Lipid metabolism; sphingolipid metabolism.</text>
</comment>
<accession>A0A0L7K5S6</accession>
<dbReference type="GO" id="GO:0046513">
    <property type="term" value="P:ceramide biosynthetic process"/>
    <property type="evidence" value="ECO:0007669"/>
    <property type="project" value="InterPro"/>
</dbReference>
<gene>
    <name evidence="8" type="ORF">OBRU01_25374</name>
</gene>
<evidence type="ECO:0000256" key="5">
    <source>
        <dbReference type="ARBA" id="ARBA00022989"/>
    </source>
</evidence>
<dbReference type="PANTHER" id="PTHR12560">
    <property type="entry name" value="LONGEVITY ASSURANCE FACTOR 1 LAG1"/>
    <property type="match status" value="1"/>
</dbReference>
<evidence type="ECO:0000256" key="4">
    <source>
        <dbReference type="ARBA" id="ARBA00022692"/>
    </source>
</evidence>
<dbReference type="Pfam" id="PF03798">
    <property type="entry name" value="TRAM_LAG1_CLN8"/>
    <property type="match status" value="1"/>
</dbReference>
<proteinExistence type="predicted"/>
<organism evidence="8 9">
    <name type="scientific">Operophtera brumata</name>
    <name type="common">Winter moth</name>
    <name type="synonym">Phalaena brumata</name>
    <dbReference type="NCBI Taxonomy" id="104452"/>
    <lineage>
        <taxon>Eukaryota</taxon>
        <taxon>Metazoa</taxon>
        <taxon>Ecdysozoa</taxon>
        <taxon>Arthropoda</taxon>
        <taxon>Hexapoda</taxon>
        <taxon>Insecta</taxon>
        <taxon>Pterygota</taxon>
        <taxon>Neoptera</taxon>
        <taxon>Endopterygota</taxon>
        <taxon>Lepidoptera</taxon>
        <taxon>Glossata</taxon>
        <taxon>Ditrysia</taxon>
        <taxon>Geometroidea</taxon>
        <taxon>Geometridae</taxon>
        <taxon>Larentiinae</taxon>
        <taxon>Operophtera</taxon>
    </lineage>
</organism>
<comment type="caution">
    <text evidence="8">The sequence shown here is derived from an EMBL/GenBank/DDBJ whole genome shotgun (WGS) entry which is preliminary data.</text>
</comment>
<dbReference type="GO" id="GO:0050291">
    <property type="term" value="F:sphingosine N-acyltransferase activity"/>
    <property type="evidence" value="ECO:0007669"/>
    <property type="project" value="InterPro"/>
</dbReference>
<name>A0A0L7K5S6_OPEBR</name>
<dbReference type="InterPro" id="IPR016439">
    <property type="entry name" value="Lag1/Lac1-like"/>
</dbReference>
<dbReference type="InterPro" id="IPR006634">
    <property type="entry name" value="TLC-dom"/>
</dbReference>
<reference evidence="8 9" key="1">
    <citation type="journal article" date="2015" name="Genome Biol. Evol.">
        <title>The genome of winter moth (Operophtera brumata) provides a genomic perspective on sexual dimorphism and phenology.</title>
        <authorList>
            <person name="Derks M.F."/>
            <person name="Smit S."/>
            <person name="Salis L."/>
            <person name="Schijlen E."/>
            <person name="Bossers A."/>
            <person name="Mateman C."/>
            <person name="Pijl A.S."/>
            <person name="de Ridder D."/>
            <person name="Groenen M.A."/>
            <person name="Visser M.E."/>
            <person name="Megens H.J."/>
        </authorList>
    </citation>
    <scope>NUCLEOTIDE SEQUENCE [LARGE SCALE GENOMIC DNA]</scope>
    <source>
        <strain evidence="8">WM2013NL</strain>
        <tissue evidence="8">Head and thorax</tissue>
    </source>
</reference>
<keyword evidence="6" id="KW-0472">Membrane</keyword>
<dbReference type="EMBL" id="JTDY01010344">
    <property type="protein sequence ID" value="KOB58234.1"/>
    <property type="molecule type" value="Genomic_DNA"/>
</dbReference>
<evidence type="ECO:0000256" key="6">
    <source>
        <dbReference type="ARBA" id="ARBA00023136"/>
    </source>
</evidence>
<evidence type="ECO:0000313" key="9">
    <source>
        <dbReference type="Proteomes" id="UP000037510"/>
    </source>
</evidence>
<dbReference type="PANTHER" id="PTHR12560:SF0">
    <property type="entry name" value="LD18904P"/>
    <property type="match status" value="1"/>
</dbReference>
<evidence type="ECO:0000256" key="3">
    <source>
        <dbReference type="ARBA" id="ARBA00004991"/>
    </source>
</evidence>